<sequence length="382" mass="41451">MLAVSYWGRELDGVEAVEADACDLDDLVTGFTRALADAQWSRALAWLECLRDRQPELELHVRELAACVRLIQDKALLAALVRMSSSALAPFDDLDHRLPNAVAATLADRLSEDHEDWVVSARALHDDRDDPRVAAAVEQIGRRAPGELGTTEALEDLLFELASSCEDPGWYALSAWVASRQTEPQFEDATIREFAEAALRLRPEVALSHALRVQVLLNLDDEDGARTVFQAAVATHEDDPWWLWALLRAASVDVDLPEVCDAAYASVMRGFEGDARMVSVVVAHHEAAAAVVRRGKSTARTSVVAADKRQLAASAAWAVAELGMGGGVVAVAGLGVSDEVDVRAAAKIGTTVDGYREGKRWIGIGTVGFFVILYVVFHLLTF</sequence>
<keyword evidence="1" id="KW-0812">Transmembrane</keyword>
<keyword evidence="1" id="KW-0472">Membrane</keyword>
<reference evidence="2 3" key="1">
    <citation type="submission" date="2018-03" db="EMBL/GenBank/DDBJ databases">
        <title>Draft Genome Sequences of the Obligatory Marine Myxobacteria Enhygromyxa salina SWB007.</title>
        <authorList>
            <person name="Poehlein A."/>
            <person name="Moghaddam J.A."/>
            <person name="Harms H."/>
            <person name="Alanjari M."/>
            <person name="Koenig G.M."/>
            <person name="Daniel R."/>
            <person name="Schaeberle T.F."/>
        </authorList>
    </citation>
    <scope>NUCLEOTIDE SEQUENCE [LARGE SCALE GENOMIC DNA]</scope>
    <source>
        <strain evidence="2 3">SWB007</strain>
    </source>
</reference>
<dbReference type="AlphaFoldDB" id="A0A2S9YS89"/>
<accession>A0A2S9YS89</accession>
<feature type="transmembrane region" description="Helical" evidence="1">
    <location>
        <begin position="361"/>
        <end position="380"/>
    </location>
</feature>
<dbReference type="Proteomes" id="UP000238823">
    <property type="component" value="Unassembled WGS sequence"/>
</dbReference>
<evidence type="ECO:0000313" key="2">
    <source>
        <dbReference type="EMBL" id="PRQ07940.1"/>
    </source>
</evidence>
<name>A0A2S9YS89_9BACT</name>
<gene>
    <name evidence="2" type="ORF">ENSA7_23790</name>
</gene>
<evidence type="ECO:0000313" key="3">
    <source>
        <dbReference type="Proteomes" id="UP000238823"/>
    </source>
</evidence>
<proteinExistence type="predicted"/>
<dbReference type="EMBL" id="PVNL01000047">
    <property type="protein sequence ID" value="PRQ07940.1"/>
    <property type="molecule type" value="Genomic_DNA"/>
</dbReference>
<keyword evidence="1" id="KW-1133">Transmembrane helix</keyword>
<protein>
    <recommendedName>
        <fullName evidence="4">Tetratricopeptide repeat protein</fullName>
    </recommendedName>
</protein>
<organism evidence="2 3">
    <name type="scientific">Enhygromyxa salina</name>
    <dbReference type="NCBI Taxonomy" id="215803"/>
    <lineage>
        <taxon>Bacteria</taxon>
        <taxon>Pseudomonadati</taxon>
        <taxon>Myxococcota</taxon>
        <taxon>Polyangia</taxon>
        <taxon>Nannocystales</taxon>
        <taxon>Nannocystaceae</taxon>
        <taxon>Enhygromyxa</taxon>
    </lineage>
</organism>
<evidence type="ECO:0000256" key="1">
    <source>
        <dbReference type="SAM" id="Phobius"/>
    </source>
</evidence>
<dbReference type="RefSeq" id="WP_106089401.1">
    <property type="nucleotide sequence ID" value="NZ_PVNL01000047.1"/>
</dbReference>
<evidence type="ECO:0008006" key="4">
    <source>
        <dbReference type="Google" id="ProtNLM"/>
    </source>
</evidence>
<comment type="caution">
    <text evidence="2">The sequence shown here is derived from an EMBL/GenBank/DDBJ whole genome shotgun (WGS) entry which is preliminary data.</text>
</comment>